<comment type="caution">
    <text evidence="1">The sequence shown here is derived from an EMBL/GenBank/DDBJ whole genome shotgun (WGS) entry which is preliminary data.</text>
</comment>
<feature type="non-terminal residue" evidence="1">
    <location>
        <position position="1"/>
    </location>
</feature>
<feature type="non-terminal residue" evidence="1">
    <location>
        <position position="105"/>
    </location>
</feature>
<accession>A0AAD2K1L0</accession>
<evidence type="ECO:0000313" key="1">
    <source>
        <dbReference type="EMBL" id="CAK5272274.1"/>
    </source>
</evidence>
<keyword evidence="2" id="KW-1185">Reference proteome</keyword>
<reference evidence="1" key="1">
    <citation type="submission" date="2023-11" db="EMBL/GenBank/DDBJ databases">
        <authorList>
            <person name="De Vega J J."/>
            <person name="De Vega J J."/>
        </authorList>
    </citation>
    <scope>NUCLEOTIDE SEQUENCE</scope>
</reference>
<name>A0AAD2K1L0_9AGAR</name>
<dbReference type="Proteomes" id="UP001295794">
    <property type="component" value="Unassembled WGS sequence"/>
</dbReference>
<organism evidence="1 2">
    <name type="scientific">Mycena citricolor</name>
    <dbReference type="NCBI Taxonomy" id="2018698"/>
    <lineage>
        <taxon>Eukaryota</taxon>
        <taxon>Fungi</taxon>
        <taxon>Dikarya</taxon>
        <taxon>Basidiomycota</taxon>
        <taxon>Agaricomycotina</taxon>
        <taxon>Agaricomycetes</taxon>
        <taxon>Agaricomycetidae</taxon>
        <taxon>Agaricales</taxon>
        <taxon>Marasmiineae</taxon>
        <taxon>Mycenaceae</taxon>
        <taxon>Mycena</taxon>
    </lineage>
</organism>
<proteinExistence type="predicted"/>
<evidence type="ECO:0000313" key="2">
    <source>
        <dbReference type="Proteomes" id="UP001295794"/>
    </source>
</evidence>
<dbReference type="EMBL" id="CAVNYO010000181">
    <property type="protein sequence ID" value="CAK5272274.1"/>
    <property type="molecule type" value="Genomic_DNA"/>
</dbReference>
<gene>
    <name evidence="1" type="ORF">MYCIT1_LOCUS17908</name>
</gene>
<protein>
    <submittedName>
        <fullName evidence="1">Uncharacterized protein</fullName>
    </submittedName>
</protein>
<dbReference type="AlphaFoldDB" id="A0AAD2K1L0"/>
<sequence>PRASRIPLKSRSSSRRLPGWDTRCRPPFADPRGRCSRSCSQLRRRVVRNRALALRRKLCVLPRYRPPLPRLPDTQAASDPSCIVSTLVWVHGTYALLLNGSIVLT</sequence>